<dbReference type="AlphaFoldDB" id="A0A106QCX4"/>
<dbReference type="RefSeq" id="WP_060192364.1">
    <property type="nucleotide sequence ID" value="NZ_LPHD01000049.1"/>
</dbReference>
<evidence type="ECO:0000313" key="2">
    <source>
        <dbReference type="Proteomes" id="UP000060630"/>
    </source>
</evidence>
<protein>
    <submittedName>
        <fullName evidence="1">Uncharacterized protein</fullName>
    </submittedName>
</protein>
<comment type="caution">
    <text evidence="1">The sequence shown here is derived from an EMBL/GenBank/DDBJ whole genome shotgun (WGS) entry which is preliminary data.</text>
</comment>
<reference evidence="1 2" key="1">
    <citation type="submission" date="2015-11" db="EMBL/GenBank/DDBJ databases">
        <title>Expanding the genomic diversity of Burkholderia species for the development of highly accurate diagnostics.</title>
        <authorList>
            <person name="Sahl J."/>
            <person name="Keim P."/>
            <person name="Wagner D."/>
        </authorList>
    </citation>
    <scope>NUCLEOTIDE SEQUENCE [LARGE SCALE GENOMIC DNA]</scope>
    <source>
        <strain evidence="1 2">MSMB2087WGS</strain>
    </source>
</reference>
<name>A0A106QCX4_9BURK</name>
<dbReference type="EMBL" id="LPHD01000049">
    <property type="protein sequence ID" value="KWA83993.1"/>
    <property type="molecule type" value="Genomic_DNA"/>
</dbReference>
<gene>
    <name evidence="1" type="ORF">WL29_21755</name>
</gene>
<accession>A0A106QCX4</accession>
<dbReference type="Proteomes" id="UP000060630">
    <property type="component" value="Unassembled WGS sequence"/>
</dbReference>
<evidence type="ECO:0000313" key="1">
    <source>
        <dbReference type="EMBL" id="KWA83993.1"/>
    </source>
</evidence>
<proteinExistence type="predicted"/>
<sequence length="138" mass="15459">MQAILNPKLDHPAYHESVALPKYNGKVTVFQATSSTDAAKVLCQVNPDWTDADHLTLASLHATESAKQLMRHNVLLDAAALETFGRPYHVSDYRISAIACAEFSEEHKTELRKAAHARTYHDVVARAHLTAARRRKRM</sequence>
<organism evidence="1 2">
    <name type="scientific">Burkholderia ubonensis</name>
    <dbReference type="NCBI Taxonomy" id="101571"/>
    <lineage>
        <taxon>Bacteria</taxon>
        <taxon>Pseudomonadati</taxon>
        <taxon>Pseudomonadota</taxon>
        <taxon>Betaproteobacteria</taxon>
        <taxon>Burkholderiales</taxon>
        <taxon>Burkholderiaceae</taxon>
        <taxon>Burkholderia</taxon>
        <taxon>Burkholderia cepacia complex</taxon>
    </lineage>
</organism>